<evidence type="ECO:0000313" key="2">
    <source>
        <dbReference type="EMBL" id="SEN60048.1"/>
    </source>
</evidence>
<protein>
    <submittedName>
        <fullName evidence="2">Haem-NO-binding</fullName>
    </submittedName>
</protein>
<dbReference type="InterPro" id="IPR024096">
    <property type="entry name" value="NO_sig/Golgi_transp_ligand-bd"/>
</dbReference>
<proteinExistence type="predicted"/>
<accession>A0A1H8HWH8</accession>
<dbReference type="STRING" id="933059.SAMN04488103_10653"/>
<dbReference type="PANTHER" id="PTHR45655">
    <property type="entry name" value="GUANYLATE CYCLASE SOLUBLE SUBUNIT BETA-2"/>
    <property type="match status" value="1"/>
</dbReference>
<dbReference type="GO" id="GO:0020037">
    <property type="term" value="F:heme binding"/>
    <property type="evidence" value="ECO:0007669"/>
    <property type="project" value="InterPro"/>
</dbReference>
<dbReference type="Pfam" id="PF07700">
    <property type="entry name" value="HNOB"/>
    <property type="match status" value="1"/>
</dbReference>
<dbReference type="Gene3D" id="3.90.1520.10">
    <property type="entry name" value="H-NOX domain"/>
    <property type="match status" value="1"/>
</dbReference>
<dbReference type="GO" id="GO:0008074">
    <property type="term" value="C:guanylate cyclase complex, soluble"/>
    <property type="evidence" value="ECO:0007669"/>
    <property type="project" value="TreeGrafter"/>
</dbReference>
<name>A0A1H8HWH8_9RHOB</name>
<reference evidence="2 3" key="1">
    <citation type="submission" date="2016-10" db="EMBL/GenBank/DDBJ databases">
        <authorList>
            <person name="de Groot N.N."/>
        </authorList>
    </citation>
    <scope>NUCLEOTIDE SEQUENCE [LARGE SCALE GENOMIC DNA]</scope>
    <source>
        <strain evidence="2 3">DSM 3857</strain>
    </source>
</reference>
<dbReference type="SUPFAM" id="SSF111126">
    <property type="entry name" value="Ligand-binding domain in the NO signalling and Golgi transport"/>
    <property type="match status" value="1"/>
</dbReference>
<keyword evidence="3" id="KW-1185">Reference proteome</keyword>
<dbReference type="InterPro" id="IPR038158">
    <property type="entry name" value="H-NOX_domain_sf"/>
</dbReference>
<evidence type="ECO:0000259" key="1">
    <source>
        <dbReference type="Pfam" id="PF07700"/>
    </source>
</evidence>
<organism evidence="2 3">
    <name type="scientific">Gemmobacter aquatilis</name>
    <dbReference type="NCBI Taxonomy" id="933059"/>
    <lineage>
        <taxon>Bacteria</taxon>
        <taxon>Pseudomonadati</taxon>
        <taxon>Pseudomonadota</taxon>
        <taxon>Alphaproteobacteria</taxon>
        <taxon>Rhodobacterales</taxon>
        <taxon>Paracoccaceae</taxon>
        <taxon>Gemmobacter</taxon>
    </lineage>
</organism>
<dbReference type="InterPro" id="IPR011644">
    <property type="entry name" value="Heme_NO-bd"/>
</dbReference>
<evidence type="ECO:0000313" key="3">
    <source>
        <dbReference type="Proteomes" id="UP000198761"/>
    </source>
</evidence>
<dbReference type="GO" id="GO:0004383">
    <property type="term" value="F:guanylate cyclase activity"/>
    <property type="evidence" value="ECO:0007669"/>
    <property type="project" value="TreeGrafter"/>
</dbReference>
<dbReference type="PANTHER" id="PTHR45655:SF13">
    <property type="entry name" value="SOLUBLE GUANYLATE CYCLASE GCY-32-RELATED"/>
    <property type="match status" value="1"/>
</dbReference>
<dbReference type="AlphaFoldDB" id="A0A1H8HWH8"/>
<dbReference type="GO" id="GO:0070482">
    <property type="term" value="P:response to oxygen levels"/>
    <property type="evidence" value="ECO:0007669"/>
    <property type="project" value="TreeGrafter"/>
</dbReference>
<gene>
    <name evidence="2" type="ORF">SAMN04488103_10653</name>
</gene>
<dbReference type="OrthoDB" id="981203at2"/>
<sequence length="198" mass="21473">MHGLINRSIQCFLRDTYGAAIWAATAREAGLGFDSFETMLTYDATLTDAVIDAAARLLNRSRDSVLEDLGTYLVSHRNAQAVRRLLRFGGVTYADFLHSLEDLPGRARLALPDIDLPVFEVVDHSPTEFALICRSPLAGIGHVLVGLLRAMADDYGVLSLVEHRGLCEGGEVVAIILAETAFSEGRRFDLARSAVAVG</sequence>
<dbReference type="RefSeq" id="WP_091301576.1">
    <property type="nucleotide sequence ID" value="NZ_FOCE01000006.1"/>
</dbReference>
<feature type="domain" description="Heme NO-binding" evidence="1">
    <location>
        <begin position="2"/>
        <end position="155"/>
    </location>
</feature>
<dbReference type="Proteomes" id="UP000198761">
    <property type="component" value="Unassembled WGS sequence"/>
</dbReference>
<dbReference type="GO" id="GO:0019934">
    <property type="term" value="P:cGMP-mediated signaling"/>
    <property type="evidence" value="ECO:0007669"/>
    <property type="project" value="TreeGrafter"/>
</dbReference>
<dbReference type="EMBL" id="FOCE01000006">
    <property type="protein sequence ID" value="SEN60048.1"/>
    <property type="molecule type" value="Genomic_DNA"/>
</dbReference>